<sequence>MGDRISIVLPDLLKFCPTKPATNVHYEAVRSASIASVRSFHLFSEERQAKFEANLFEYFMSIAHPNAGEDSLRLCVDDAVLFYVNDTMTDYQELGDAGLTCDTLVDAFSSPHNHDGSNYARYVADFSLRYSRAARPRSHERFASHFKAYSSAVFHEVKHREAELILDAEAFVAHRRVNSACMACFDMVELDLEMDLPHEVYASPEFRIPYMAAVDLVWLGNDICSYRLEEGLSHGSHNVISVYMKTFNFNI</sequence>
<gene>
    <name evidence="1" type="ORF">CCMSSC00406_0008130</name>
</gene>
<comment type="caution">
    <text evidence="1">The sequence shown here is derived from an EMBL/GenBank/DDBJ whole genome shotgun (WGS) entry which is preliminary data.</text>
</comment>
<dbReference type="EMBL" id="WQMT02000008">
    <property type="protein sequence ID" value="KAG9219753.1"/>
    <property type="molecule type" value="Genomic_DNA"/>
</dbReference>
<dbReference type="Proteomes" id="UP000824881">
    <property type="component" value="Unassembled WGS sequence"/>
</dbReference>
<accession>A0ACB7IQ56</accession>
<reference evidence="1 2" key="1">
    <citation type="journal article" date="2021" name="Appl. Environ. Microbiol.">
        <title>Genetic linkage and physical mapping for an oyster mushroom Pleurotus cornucopiae and QTL analysis for the trait cap color.</title>
        <authorList>
            <person name="Zhang Y."/>
            <person name="Gao W."/>
            <person name="Sonnenberg A."/>
            <person name="Chen Q."/>
            <person name="Zhang J."/>
            <person name="Huang C."/>
        </authorList>
    </citation>
    <scope>NUCLEOTIDE SEQUENCE [LARGE SCALE GENOMIC DNA]</scope>
    <source>
        <strain evidence="1">CCMSSC00406</strain>
    </source>
</reference>
<evidence type="ECO:0000313" key="2">
    <source>
        <dbReference type="Proteomes" id="UP000824881"/>
    </source>
</evidence>
<organism evidence="1 2">
    <name type="scientific">Pleurotus cornucopiae</name>
    <name type="common">Cornucopia mushroom</name>
    <dbReference type="NCBI Taxonomy" id="5321"/>
    <lineage>
        <taxon>Eukaryota</taxon>
        <taxon>Fungi</taxon>
        <taxon>Dikarya</taxon>
        <taxon>Basidiomycota</taxon>
        <taxon>Agaricomycotina</taxon>
        <taxon>Agaricomycetes</taxon>
        <taxon>Agaricomycetidae</taxon>
        <taxon>Agaricales</taxon>
        <taxon>Pleurotineae</taxon>
        <taxon>Pleurotaceae</taxon>
        <taxon>Pleurotus</taxon>
    </lineage>
</organism>
<keyword evidence="2" id="KW-1185">Reference proteome</keyword>
<name>A0ACB7IQ56_PLECO</name>
<protein>
    <submittedName>
        <fullName evidence="1">Uncharacterized protein</fullName>
    </submittedName>
</protein>
<evidence type="ECO:0000313" key="1">
    <source>
        <dbReference type="EMBL" id="KAG9219753.1"/>
    </source>
</evidence>
<proteinExistence type="predicted"/>